<dbReference type="AlphaFoldDB" id="A0A926KMX5"/>
<gene>
    <name evidence="2" type="ORF">ICC18_11745</name>
</gene>
<name>A0A926KMX5_9BACL</name>
<dbReference type="RefSeq" id="WP_188174556.1">
    <property type="nucleotide sequence ID" value="NZ_JACVVD010000003.1"/>
</dbReference>
<evidence type="ECO:0000256" key="1">
    <source>
        <dbReference type="SAM" id="Phobius"/>
    </source>
</evidence>
<keyword evidence="3" id="KW-1185">Reference proteome</keyword>
<feature type="transmembrane region" description="Helical" evidence="1">
    <location>
        <begin position="31"/>
        <end position="48"/>
    </location>
</feature>
<evidence type="ECO:0000313" key="3">
    <source>
        <dbReference type="Proteomes" id="UP000650466"/>
    </source>
</evidence>
<reference evidence="2" key="1">
    <citation type="submission" date="2020-09" db="EMBL/GenBank/DDBJ databases">
        <title>Draft Genome Sequence of Paenibacillus sp. WST5.</title>
        <authorList>
            <person name="Bao Z."/>
        </authorList>
    </citation>
    <scope>NUCLEOTIDE SEQUENCE</scope>
    <source>
        <strain evidence="2">WST5</strain>
    </source>
</reference>
<accession>A0A926KMX5</accession>
<proteinExistence type="predicted"/>
<sequence>MQTASREKGIVETLKRIQKESSDLMKKIRKILFYIVAVYLIFFIGFHAKQQITAYKARFIAINLLDNIVKGHYDEAFKNVYYYDGPYDYDPTIEYDDAEHKWTDRVKEMKNKGIYLSSYSSLKTRFNDGWVYGSADLIINVHGEESKYHTLINYNIGEKGIKIATLQSFEADGSDDAIWEKNLSGYISKED</sequence>
<evidence type="ECO:0000313" key="2">
    <source>
        <dbReference type="EMBL" id="MBD0380792.1"/>
    </source>
</evidence>
<dbReference type="Proteomes" id="UP000650466">
    <property type="component" value="Unassembled WGS sequence"/>
</dbReference>
<organism evidence="2 3">
    <name type="scientific">Paenibacillus sedimenti</name>
    <dbReference type="NCBI Taxonomy" id="2770274"/>
    <lineage>
        <taxon>Bacteria</taxon>
        <taxon>Bacillati</taxon>
        <taxon>Bacillota</taxon>
        <taxon>Bacilli</taxon>
        <taxon>Bacillales</taxon>
        <taxon>Paenibacillaceae</taxon>
        <taxon>Paenibacillus</taxon>
    </lineage>
</organism>
<comment type="caution">
    <text evidence="2">The sequence shown here is derived from an EMBL/GenBank/DDBJ whole genome shotgun (WGS) entry which is preliminary data.</text>
</comment>
<protein>
    <submittedName>
        <fullName evidence="2">Uncharacterized protein</fullName>
    </submittedName>
</protein>
<dbReference type="EMBL" id="JACVVD010000003">
    <property type="protein sequence ID" value="MBD0380792.1"/>
    <property type="molecule type" value="Genomic_DNA"/>
</dbReference>
<keyword evidence="1" id="KW-0472">Membrane</keyword>
<keyword evidence="1" id="KW-1133">Transmembrane helix</keyword>
<keyword evidence="1" id="KW-0812">Transmembrane</keyword>